<evidence type="ECO:0000256" key="6">
    <source>
        <dbReference type="ARBA" id="ARBA00022837"/>
    </source>
</evidence>
<dbReference type="InterPro" id="IPR035874">
    <property type="entry name" value="IDS"/>
</dbReference>
<dbReference type="Proteomes" id="UP001500840">
    <property type="component" value="Unassembled WGS sequence"/>
</dbReference>
<keyword evidence="3" id="KW-0479">Metal-binding</keyword>
<accession>A0ABP8NSI0</accession>
<feature type="domain" description="Sulfatase N-terminal" evidence="7">
    <location>
        <begin position="62"/>
        <end position="404"/>
    </location>
</feature>
<keyword evidence="4" id="KW-0732">Signal</keyword>
<dbReference type="CDD" id="cd16030">
    <property type="entry name" value="iduronate-2-sulfatase"/>
    <property type="match status" value="1"/>
</dbReference>
<dbReference type="InterPro" id="IPR017850">
    <property type="entry name" value="Alkaline_phosphatase_core_sf"/>
</dbReference>
<gene>
    <name evidence="8" type="ORF">GCM10023156_64210</name>
</gene>
<evidence type="ECO:0000256" key="5">
    <source>
        <dbReference type="ARBA" id="ARBA00022801"/>
    </source>
</evidence>
<evidence type="ECO:0000256" key="4">
    <source>
        <dbReference type="ARBA" id="ARBA00022729"/>
    </source>
</evidence>
<dbReference type="InterPro" id="IPR000917">
    <property type="entry name" value="Sulfatase_N"/>
</dbReference>
<reference evidence="9" key="1">
    <citation type="journal article" date="2019" name="Int. J. Syst. Evol. Microbiol.">
        <title>The Global Catalogue of Microorganisms (GCM) 10K type strain sequencing project: providing services to taxonomists for standard genome sequencing and annotation.</title>
        <authorList>
            <consortium name="The Broad Institute Genomics Platform"/>
            <consortium name="The Broad Institute Genome Sequencing Center for Infectious Disease"/>
            <person name="Wu L."/>
            <person name="Ma J."/>
        </authorList>
    </citation>
    <scope>NUCLEOTIDE SEQUENCE [LARGE SCALE GENOMIC DNA]</scope>
    <source>
        <strain evidence="9">JCM 17759</strain>
    </source>
</reference>
<comment type="similarity">
    <text evidence="2">Belongs to the sulfatase family.</text>
</comment>
<keyword evidence="6" id="KW-0106">Calcium</keyword>
<evidence type="ECO:0000313" key="9">
    <source>
        <dbReference type="Proteomes" id="UP001500840"/>
    </source>
</evidence>
<dbReference type="RefSeq" id="WP_345327783.1">
    <property type="nucleotide sequence ID" value="NZ_BAABGA010000114.1"/>
</dbReference>
<dbReference type="Gene3D" id="3.40.720.10">
    <property type="entry name" value="Alkaline Phosphatase, subunit A"/>
    <property type="match status" value="1"/>
</dbReference>
<dbReference type="PANTHER" id="PTHR45953">
    <property type="entry name" value="IDURONATE 2-SULFATASE"/>
    <property type="match status" value="1"/>
</dbReference>
<protein>
    <recommendedName>
        <fullName evidence="7">Sulfatase N-terminal domain-containing protein</fullName>
    </recommendedName>
</protein>
<evidence type="ECO:0000259" key="7">
    <source>
        <dbReference type="Pfam" id="PF00884"/>
    </source>
</evidence>
<evidence type="ECO:0000256" key="3">
    <source>
        <dbReference type="ARBA" id="ARBA00022723"/>
    </source>
</evidence>
<sequence>MILFTNDIRRGTCDRPRFYVARFLVVTIALANGFSSWNSAGLQADEPESQPKQSEIAANQPPNVLFIAVDDLNDWVGCLGGNPDAQTPNMDDFAKHSVLFRNAHCQVALCNASRTSVLTGMYASTTGIYGNSLKRAGSVYRSATQMPAWFRDNGYHTMCMGKIYHNDHGKKAYWDSVGPKTLRWGPEPPNGRQFAERFGDRAKDTLAWAALDIEPGEMPDEQVAAWAKTQLDQKHEKPFFLAIGFYKPHTPMTAPKRYFDQFDREKLTMPAVLENDLDDVPEIGRRWVLDRDDLIADDAVDQYSPTYRRELVHAYHACVALTDDCIGQVLSHLRDSRYANNTVVVLWSDHGWHLGEKQHWRKWMPWEESTRSFLAVHVPGVSADGSICDRTVGLIDIFPTLAEVCNLEPPAQLQGQSFRRLLVNPDDAWDRPALTSTTAGNHTVRSERWRYIRYRDGSEELYDHSKDPNEWTNLADQPELKEVKKQHGQWIETLTEGEIIQ</sequence>
<keyword evidence="9" id="KW-1185">Reference proteome</keyword>
<keyword evidence="5" id="KW-0378">Hydrolase</keyword>
<comment type="caution">
    <text evidence="8">The sequence shown here is derived from an EMBL/GenBank/DDBJ whole genome shotgun (WGS) entry which is preliminary data.</text>
</comment>
<proteinExistence type="inferred from homology"/>
<name>A0ABP8NSI0_9BACT</name>
<evidence type="ECO:0000256" key="2">
    <source>
        <dbReference type="ARBA" id="ARBA00008779"/>
    </source>
</evidence>
<organism evidence="8 9">
    <name type="scientific">Novipirellula rosea</name>
    <dbReference type="NCBI Taxonomy" id="1031540"/>
    <lineage>
        <taxon>Bacteria</taxon>
        <taxon>Pseudomonadati</taxon>
        <taxon>Planctomycetota</taxon>
        <taxon>Planctomycetia</taxon>
        <taxon>Pirellulales</taxon>
        <taxon>Pirellulaceae</taxon>
        <taxon>Novipirellula</taxon>
    </lineage>
</organism>
<evidence type="ECO:0000313" key="8">
    <source>
        <dbReference type="EMBL" id="GAA4470645.1"/>
    </source>
</evidence>
<dbReference type="EMBL" id="BAABGA010000114">
    <property type="protein sequence ID" value="GAA4470645.1"/>
    <property type="molecule type" value="Genomic_DNA"/>
</dbReference>
<dbReference type="Pfam" id="PF00884">
    <property type="entry name" value="Sulfatase"/>
    <property type="match status" value="1"/>
</dbReference>
<evidence type="ECO:0000256" key="1">
    <source>
        <dbReference type="ARBA" id="ARBA00001913"/>
    </source>
</evidence>
<dbReference type="SUPFAM" id="SSF53649">
    <property type="entry name" value="Alkaline phosphatase-like"/>
    <property type="match status" value="1"/>
</dbReference>
<dbReference type="PANTHER" id="PTHR45953:SF1">
    <property type="entry name" value="IDURONATE 2-SULFATASE"/>
    <property type="match status" value="1"/>
</dbReference>
<comment type="cofactor">
    <cofactor evidence="1">
        <name>Ca(2+)</name>
        <dbReference type="ChEBI" id="CHEBI:29108"/>
    </cofactor>
</comment>